<feature type="region of interest" description="Disordered" evidence="1">
    <location>
        <begin position="174"/>
        <end position="230"/>
    </location>
</feature>
<comment type="caution">
    <text evidence="3">The sequence shown here is derived from an EMBL/GenBank/DDBJ whole genome shotgun (WGS) entry which is preliminary data.</text>
</comment>
<feature type="chain" id="PRO_5012459746" description="Apple domain-containing protein" evidence="2">
    <location>
        <begin position="19"/>
        <end position="448"/>
    </location>
</feature>
<protein>
    <recommendedName>
        <fullName evidence="5">Apple domain-containing protein</fullName>
    </recommendedName>
</protein>
<gene>
    <name evidence="3" type="ORF">NEOLI_001432</name>
</gene>
<dbReference type="Proteomes" id="UP000186594">
    <property type="component" value="Unassembled WGS sequence"/>
</dbReference>
<keyword evidence="2" id="KW-0732">Signal</keyword>
<evidence type="ECO:0000313" key="3">
    <source>
        <dbReference type="EMBL" id="OLL21663.1"/>
    </source>
</evidence>
<dbReference type="AlphaFoldDB" id="A0A1U7LGD8"/>
<feature type="compositionally biased region" description="Polar residues" evidence="1">
    <location>
        <begin position="177"/>
        <end position="205"/>
    </location>
</feature>
<reference evidence="3 4" key="1">
    <citation type="submission" date="2016-04" db="EMBL/GenBank/DDBJ databases">
        <title>Evolutionary innovation and constraint leading to complex multicellularity in the Ascomycota.</title>
        <authorList>
            <person name="Cisse O."/>
            <person name="Nguyen A."/>
            <person name="Hewitt D.A."/>
            <person name="Jedd G."/>
            <person name="Stajich J.E."/>
        </authorList>
    </citation>
    <scope>NUCLEOTIDE SEQUENCE [LARGE SCALE GENOMIC DNA]</scope>
    <source>
        <strain evidence="3 4">DAH-3</strain>
    </source>
</reference>
<evidence type="ECO:0000256" key="1">
    <source>
        <dbReference type="SAM" id="MobiDB-lite"/>
    </source>
</evidence>
<evidence type="ECO:0000313" key="4">
    <source>
        <dbReference type="Proteomes" id="UP000186594"/>
    </source>
</evidence>
<feature type="compositionally biased region" description="Polar residues" evidence="1">
    <location>
        <begin position="212"/>
        <end position="229"/>
    </location>
</feature>
<feature type="region of interest" description="Disordered" evidence="1">
    <location>
        <begin position="363"/>
        <end position="448"/>
    </location>
</feature>
<keyword evidence="4" id="KW-1185">Reference proteome</keyword>
<name>A0A1U7LGD8_NEOID</name>
<evidence type="ECO:0008006" key="5">
    <source>
        <dbReference type="Google" id="ProtNLM"/>
    </source>
</evidence>
<accession>A0A1U7LGD8</accession>
<dbReference type="EMBL" id="LXFE01004413">
    <property type="protein sequence ID" value="OLL21663.1"/>
    <property type="molecule type" value="Genomic_DNA"/>
</dbReference>
<feature type="region of interest" description="Disordered" evidence="1">
    <location>
        <begin position="141"/>
        <end position="161"/>
    </location>
</feature>
<evidence type="ECO:0000256" key="2">
    <source>
        <dbReference type="SAM" id="SignalP"/>
    </source>
</evidence>
<organism evidence="3 4">
    <name type="scientific">Neolecta irregularis (strain DAH-3)</name>
    <dbReference type="NCBI Taxonomy" id="1198029"/>
    <lineage>
        <taxon>Eukaryota</taxon>
        <taxon>Fungi</taxon>
        <taxon>Dikarya</taxon>
        <taxon>Ascomycota</taxon>
        <taxon>Taphrinomycotina</taxon>
        <taxon>Neolectales</taxon>
        <taxon>Neolectaceae</taxon>
        <taxon>Neolecta</taxon>
    </lineage>
</organism>
<feature type="signal peptide" evidence="2">
    <location>
        <begin position="1"/>
        <end position="18"/>
    </location>
</feature>
<proteinExistence type="predicted"/>
<sequence>MLHFFCLLFHAVFAVAVAIVFNTSPSEIFCETVKGRDPHTYRHNDEGLLAVLELPFDNDLLTKCGISSCDHYKCWSFQLYHYKDQTLPNGAWRCLLYNHAHDLADFDNDGRKQTGFEITDIYAYNRRRSFRYNPTSAIFLTPRPSPREFTPGTPIDEVGTPPKHIQRARFAIIEAPSSVSPRSRSNTDPQSYASTSSSRPDSHQYSGLDYESYQSDNESSSFQSPQKSDIPTHLINEERLGKPHYHSSSISGSQKSHVQATLTSQISRSAYESYVANLKASSLPESLLSAVTKVRFSLPHFMSMKVDLTKDVELTNPVKPVDHSIPGKSPISKKVYKTRTKARVLLPQFMSMKIDATKNVQLTNPVEPVDHSTPGKSPIPTRFHKSKKSRLPEKIITRHHTNSPENEEFSRNSQQSEPRNPEEGTRPQIKLTRRKGIFYSDDGPTGDV</sequence>